<evidence type="ECO:0000256" key="1">
    <source>
        <dbReference type="ARBA" id="ARBA00001947"/>
    </source>
</evidence>
<comment type="caution">
    <text evidence="6">The sequence shown here is derived from an EMBL/GenBank/DDBJ whole genome shotgun (WGS) entry which is preliminary data.</text>
</comment>
<evidence type="ECO:0000256" key="4">
    <source>
        <dbReference type="ARBA" id="ARBA00022833"/>
    </source>
</evidence>
<dbReference type="EMBL" id="JAESIY010000006">
    <property type="protein sequence ID" value="MBL3657092.1"/>
    <property type="molecule type" value="Genomic_DNA"/>
</dbReference>
<evidence type="ECO:0000259" key="5">
    <source>
        <dbReference type="SMART" id="SM00849"/>
    </source>
</evidence>
<organism evidence="6 7">
    <name type="scientific">Fulvivirga sediminis</name>
    <dbReference type="NCBI Taxonomy" id="2803949"/>
    <lineage>
        <taxon>Bacteria</taxon>
        <taxon>Pseudomonadati</taxon>
        <taxon>Bacteroidota</taxon>
        <taxon>Cytophagia</taxon>
        <taxon>Cytophagales</taxon>
        <taxon>Fulvivirgaceae</taxon>
        <taxon>Fulvivirga</taxon>
    </lineage>
</organism>
<dbReference type="RefSeq" id="WP_202244883.1">
    <property type="nucleotide sequence ID" value="NZ_JAESIY010000006.1"/>
</dbReference>
<dbReference type="AlphaFoldDB" id="A0A937F623"/>
<evidence type="ECO:0000256" key="3">
    <source>
        <dbReference type="ARBA" id="ARBA00022801"/>
    </source>
</evidence>
<dbReference type="Pfam" id="PF00753">
    <property type="entry name" value="Lactamase_B"/>
    <property type="match status" value="1"/>
</dbReference>
<keyword evidence="2" id="KW-0479">Metal-binding</keyword>
<sequence>MIQIQSFVFNPFMENTYVVYDDETLDGVIIDPGCYEDYETKELIDFIDNNNIKVNKLLNTHCHIDHVLGNQLIKDKFKVKLYIHKADVPTLKSVEVYAPSYGFTKFNPSEADEYLEEGDTIEIGSHKFEVLFVPGHAPGHIAFVNHEHKLCISGDVLFQGSIGRTDLPGGDFETLISSIHNKLFQWDSDYTVYSGHGGSTSTEIEKKTNPFCALKN</sequence>
<dbReference type="Proteomes" id="UP000659388">
    <property type="component" value="Unassembled WGS sequence"/>
</dbReference>
<evidence type="ECO:0000256" key="2">
    <source>
        <dbReference type="ARBA" id="ARBA00022723"/>
    </source>
</evidence>
<accession>A0A937F623</accession>
<keyword evidence="3" id="KW-0378">Hydrolase</keyword>
<dbReference type="SUPFAM" id="SSF56281">
    <property type="entry name" value="Metallo-hydrolase/oxidoreductase"/>
    <property type="match status" value="1"/>
</dbReference>
<dbReference type="GO" id="GO:0046872">
    <property type="term" value="F:metal ion binding"/>
    <property type="evidence" value="ECO:0007669"/>
    <property type="project" value="UniProtKB-KW"/>
</dbReference>
<dbReference type="PANTHER" id="PTHR46233">
    <property type="entry name" value="HYDROXYACYLGLUTATHIONE HYDROLASE GLOC"/>
    <property type="match status" value="1"/>
</dbReference>
<keyword evidence="7" id="KW-1185">Reference proteome</keyword>
<dbReference type="CDD" id="cd06262">
    <property type="entry name" value="metallo-hydrolase-like_MBL-fold"/>
    <property type="match status" value="1"/>
</dbReference>
<gene>
    <name evidence="6" type="ORF">JL102_13175</name>
</gene>
<evidence type="ECO:0000313" key="7">
    <source>
        <dbReference type="Proteomes" id="UP000659388"/>
    </source>
</evidence>
<dbReference type="PANTHER" id="PTHR46233:SF3">
    <property type="entry name" value="HYDROXYACYLGLUTATHIONE HYDROLASE GLOC"/>
    <property type="match status" value="1"/>
</dbReference>
<name>A0A937F623_9BACT</name>
<dbReference type="InterPro" id="IPR036866">
    <property type="entry name" value="RibonucZ/Hydroxyglut_hydro"/>
</dbReference>
<dbReference type="SMART" id="SM00849">
    <property type="entry name" value="Lactamase_B"/>
    <property type="match status" value="1"/>
</dbReference>
<dbReference type="InterPro" id="IPR051453">
    <property type="entry name" value="MBL_Glyoxalase_II"/>
</dbReference>
<reference evidence="6" key="1">
    <citation type="submission" date="2021-01" db="EMBL/GenBank/DDBJ databases">
        <title>Fulvivirga kasyanovii gen. nov., sp nov., a novel member of the phylum Bacteroidetes isolated from seawater in a mussel farm.</title>
        <authorList>
            <person name="Zhao L.-H."/>
            <person name="Wang Z.-J."/>
        </authorList>
    </citation>
    <scope>NUCLEOTIDE SEQUENCE</scope>
    <source>
        <strain evidence="6">2943</strain>
    </source>
</reference>
<comment type="cofactor">
    <cofactor evidence="1">
        <name>Zn(2+)</name>
        <dbReference type="ChEBI" id="CHEBI:29105"/>
    </cofactor>
</comment>
<dbReference type="InterPro" id="IPR001279">
    <property type="entry name" value="Metallo-B-lactamas"/>
</dbReference>
<keyword evidence="4" id="KW-0862">Zinc</keyword>
<dbReference type="GO" id="GO:0016787">
    <property type="term" value="F:hydrolase activity"/>
    <property type="evidence" value="ECO:0007669"/>
    <property type="project" value="UniProtKB-KW"/>
</dbReference>
<proteinExistence type="predicted"/>
<feature type="domain" description="Metallo-beta-lactamase" evidence="5">
    <location>
        <begin position="13"/>
        <end position="196"/>
    </location>
</feature>
<evidence type="ECO:0000313" key="6">
    <source>
        <dbReference type="EMBL" id="MBL3657092.1"/>
    </source>
</evidence>
<dbReference type="Gene3D" id="3.60.15.10">
    <property type="entry name" value="Ribonuclease Z/Hydroxyacylglutathione hydrolase-like"/>
    <property type="match status" value="1"/>
</dbReference>
<protein>
    <submittedName>
        <fullName evidence="6">MBL fold metallo-hydrolase</fullName>
    </submittedName>
</protein>